<feature type="domain" description="N-acetyltransferase" evidence="1">
    <location>
        <begin position="28"/>
        <end position="185"/>
    </location>
</feature>
<dbReference type="EMBL" id="JAUJEA010000005">
    <property type="protein sequence ID" value="MDN5202784.1"/>
    <property type="molecule type" value="Genomic_DNA"/>
</dbReference>
<accession>A0ABT8KRF3</accession>
<reference evidence="2" key="1">
    <citation type="submission" date="2023-06" db="EMBL/GenBank/DDBJ databases">
        <title>Genomic of Parafulvivirga corallium.</title>
        <authorList>
            <person name="Wang G."/>
        </authorList>
    </citation>
    <scope>NUCLEOTIDE SEQUENCE</scope>
    <source>
        <strain evidence="2">BMA10</strain>
    </source>
</reference>
<dbReference type="InterPro" id="IPR016181">
    <property type="entry name" value="Acyl_CoA_acyltransferase"/>
</dbReference>
<dbReference type="RefSeq" id="WP_346752807.1">
    <property type="nucleotide sequence ID" value="NZ_JAUJEA010000005.1"/>
</dbReference>
<comment type="caution">
    <text evidence="2">The sequence shown here is derived from an EMBL/GenBank/DDBJ whole genome shotgun (WGS) entry which is preliminary data.</text>
</comment>
<dbReference type="InterPro" id="IPR000182">
    <property type="entry name" value="GNAT_dom"/>
</dbReference>
<evidence type="ECO:0000313" key="2">
    <source>
        <dbReference type="EMBL" id="MDN5202784.1"/>
    </source>
</evidence>
<dbReference type="CDD" id="cd04301">
    <property type="entry name" value="NAT_SF"/>
    <property type="match status" value="1"/>
</dbReference>
<sequence length="212" mass="25028">MEEIPDKNIFMMCRTLNTEALSKLPDGYSIRSCRKDELGIWKAMPFDEPNEAEEYDQFMMEFFQTTYGGKEDLFYSRTLFVCDAWDRPVATCLLWKAYNEFNTIHWFKVLKDYEGFGIGRALLSIIMKNLNEEDYPVYLHTQPGSYRAIKLYSDFGFYLLSGDKFGSRQNDLEECLAILEKYMPEKDFRNLKISGAPEHFLNRLDTFDTIQF</sequence>
<name>A0ABT8KRF3_9BACT</name>
<dbReference type="Gene3D" id="3.40.630.30">
    <property type="match status" value="1"/>
</dbReference>
<dbReference type="Pfam" id="PF00583">
    <property type="entry name" value="Acetyltransf_1"/>
    <property type="match status" value="1"/>
</dbReference>
<dbReference type="Proteomes" id="UP001172082">
    <property type="component" value="Unassembled WGS sequence"/>
</dbReference>
<dbReference type="PROSITE" id="PS51186">
    <property type="entry name" value="GNAT"/>
    <property type="match status" value="1"/>
</dbReference>
<protein>
    <submittedName>
        <fullName evidence="2">GNAT family N-acetyltransferase</fullName>
    </submittedName>
</protein>
<evidence type="ECO:0000259" key="1">
    <source>
        <dbReference type="PROSITE" id="PS51186"/>
    </source>
</evidence>
<organism evidence="2 3">
    <name type="scientific">Splendidivirga corallicola</name>
    <dbReference type="NCBI Taxonomy" id="3051826"/>
    <lineage>
        <taxon>Bacteria</taxon>
        <taxon>Pseudomonadati</taxon>
        <taxon>Bacteroidota</taxon>
        <taxon>Cytophagia</taxon>
        <taxon>Cytophagales</taxon>
        <taxon>Splendidivirgaceae</taxon>
        <taxon>Splendidivirga</taxon>
    </lineage>
</organism>
<dbReference type="SUPFAM" id="SSF55729">
    <property type="entry name" value="Acyl-CoA N-acyltransferases (Nat)"/>
    <property type="match status" value="1"/>
</dbReference>
<evidence type="ECO:0000313" key="3">
    <source>
        <dbReference type="Proteomes" id="UP001172082"/>
    </source>
</evidence>
<proteinExistence type="predicted"/>
<gene>
    <name evidence="2" type="ORF">QQ008_15450</name>
</gene>
<keyword evidence="3" id="KW-1185">Reference proteome</keyword>